<dbReference type="SUPFAM" id="SSF88946">
    <property type="entry name" value="Sigma2 domain of RNA polymerase sigma factors"/>
    <property type="match status" value="1"/>
</dbReference>
<gene>
    <name evidence="7" type="ORF">SAMN04488522_101541</name>
</gene>
<keyword evidence="8" id="KW-1185">Reference proteome</keyword>
<evidence type="ECO:0000259" key="6">
    <source>
        <dbReference type="Pfam" id="PF08281"/>
    </source>
</evidence>
<dbReference type="STRING" id="288992.SAMN04488522_101541"/>
<dbReference type="Gene3D" id="1.10.10.10">
    <property type="entry name" value="Winged helix-like DNA-binding domain superfamily/Winged helix DNA-binding domain"/>
    <property type="match status" value="1"/>
</dbReference>
<dbReference type="InterPro" id="IPR013325">
    <property type="entry name" value="RNA_pol_sigma_r2"/>
</dbReference>
<evidence type="ECO:0000313" key="8">
    <source>
        <dbReference type="Proteomes" id="UP000184287"/>
    </source>
</evidence>
<dbReference type="GO" id="GO:0016987">
    <property type="term" value="F:sigma factor activity"/>
    <property type="evidence" value="ECO:0007669"/>
    <property type="project" value="UniProtKB-KW"/>
</dbReference>
<feature type="domain" description="RNA polymerase sigma factor 70 region 4 type 2" evidence="6">
    <location>
        <begin position="126"/>
        <end position="177"/>
    </location>
</feature>
<dbReference type="GO" id="GO:0006352">
    <property type="term" value="P:DNA-templated transcription initiation"/>
    <property type="evidence" value="ECO:0007669"/>
    <property type="project" value="InterPro"/>
</dbReference>
<accession>A0A1M4UFW0</accession>
<keyword evidence="4" id="KW-0804">Transcription</keyword>
<dbReference type="SUPFAM" id="SSF88659">
    <property type="entry name" value="Sigma3 and sigma4 domains of RNA polymerase sigma factors"/>
    <property type="match status" value="1"/>
</dbReference>
<dbReference type="EMBL" id="FQUQ01000001">
    <property type="protein sequence ID" value="SHE55498.1"/>
    <property type="molecule type" value="Genomic_DNA"/>
</dbReference>
<dbReference type="CDD" id="cd06171">
    <property type="entry name" value="Sigma70_r4"/>
    <property type="match status" value="1"/>
</dbReference>
<keyword evidence="3" id="KW-0731">Sigma factor</keyword>
<proteinExistence type="inferred from homology"/>
<sequence length="203" mass="23378">MRLTNSYSDKELCELLKSNDESAFSAIYDRYWAKVYRNAMRILGCESDAEDVVQEVFESIWKRRATLEIQGALPNYLFSAARYMAIRLIEKNLEKSGHQESLSLAFSRIVMPVVESEIDTKMLQANIDHIVASLPYKMKEIFILSRAEQLSHKDIAKRLKISEQTVKKQVYYALKHIRQQLGPVPLIVVLALIYTTSEVAVLF</sequence>
<dbReference type="Pfam" id="PF04542">
    <property type="entry name" value="Sigma70_r2"/>
    <property type="match status" value="1"/>
</dbReference>
<dbReference type="InterPro" id="IPR013249">
    <property type="entry name" value="RNA_pol_sigma70_r4_t2"/>
</dbReference>
<dbReference type="Gene3D" id="1.10.1740.10">
    <property type="match status" value="1"/>
</dbReference>
<keyword evidence="2" id="KW-0805">Transcription regulation</keyword>
<dbReference type="PANTHER" id="PTHR43133">
    <property type="entry name" value="RNA POLYMERASE ECF-TYPE SIGMA FACTO"/>
    <property type="match status" value="1"/>
</dbReference>
<dbReference type="RefSeq" id="WP_073227051.1">
    <property type="nucleotide sequence ID" value="NZ_FQUQ01000001.1"/>
</dbReference>
<evidence type="ECO:0000256" key="1">
    <source>
        <dbReference type="ARBA" id="ARBA00010641"/>
    </source>
</evidence>
<dbReference type="InterPro" id="IPR014327">
    <property type="entry name" value="RNA_pol_sigma70_bacteroid"/>
</dbReference>
<name>A0A1M4UFW0_9SPHI</name>
<dbReference type="OrthoDB" id="659569at2"/>
<evidence type="ECO:0000256" key="3">
    <source>
        <dbReference type="ARBA" id="ARBA00023082"/>
    </source>
</evidence>
<dbReference type="NCBIfam" id="TIGR02937">
    <property type="entry name" value="sigma70-ECF"/>
    <property type="match status" value="1"/>
</dbReference>
<dbReference type="PANTHER" id="PTHR43133:SF46">
    <property type="entry name" value="RNA POLYMERASE SIGMA-70 FACTOR ECF SUBFAMILY"/>
    <property type="match status" value="1"/>
</dbReference>
<dbReference type="AlphaFoldDB" id="A0A1M4UFW0"/>
<evidence type="ECO:0000256" key="4">
    <source>
        <dbReference type="ARBA" id="ARBA00023163"/>
    </source>
</evidence>
<evidence type="ECO:0000256" key="2">
    <source>
        <dbReference type="ARBA" id="ARBA00023015"/>
    </source>
</evidence>
<dbReference type="InterPro" id="IPR013324">
    <property type="entry name" value="RNA_pol_sigma_r3/r4-like"/>
</dbReference>
<evidence type="ECO:0000313" key="7">
    <source>
        <dbReference type="EMBL" id="SHE55498.1"/>
    </source>
</evidence>
<dbReference type="InterPro" id="IPR007627">
    <property type="entry name" value="RNA_pol_sigma70_r2"/>
</dbReference>
<protein>
    <submittedName>
        <fullName evidence="7">RNA polymerase sigma-70 factor, ECF subfamily</fullName>
    </submittedName>
</protein>
<dbReference type="Pfam" id="PF08281">
    <property type="entry name" value="Sigma70_r4_2"/>
    <property type="match status" value="1"/>
</dbReference>
<evidence type="ECO:0000259" key="5">
    <source>
        <dbReference type="Pfam" id="PF04542"/>
    </source>
</evidence>
<organism evidence="7 8">
    <name type="scientific">Pedobacter caeni</name>
    <dbReference type="NCBI Taxonomy" id="288992"/>
    <lineage>
        <taxon>Bacteria</taxon>
        <taxon>Pseudomonadati</taxon>
        <taxon>Bacteroidota</taxon>
        <taxon>Sphingobacteriia</taxon>
        <taxon>Sphingobacteriales</taxon>
        <taxon>Sphingobacteriaceae</taxon>
        <taxon>Pedobacter</taxon>
    </lineage>
</organism>
<dbReference type="InterPro" id="IPR014284">
    <property type="entry name" value="RNA_pol_sigma-70_dom"/>
</dbReference>
<dbReference type="InterPro" id="IPR039425">
    <property type="entry name" value="RNA_pol_sigma-70-like"/>
</dbReference>
<dbReference type="NCBIfam" id="TIGR02985">
    <property type="entry name" value="Sig70_bacteroi1"/>
    <property type="match status" value="1"/>
</dbReference>
<dbReference type="Proteomes" id="UP000184287">
    <property type="component" value="Unassembled WGS sequence"/>
</dbReference>
<dbReference type="GO" id="GO:0003677">
    <property type="term" value="F:DNA binding"/>
    <property type="evidence" value="ECO:0007669"/>
    <property type="project" value="InterPro"/>
</dbReference>
<feature type="domain" description="RNA polymerase sigma-70 region 2" evidence="5">
    <location>
        <begin position="28"/>
        <end position="91"/>
    </location>
</feature>
<dbReference type="InterPro" id="IPR036388">
    <property type="entry name" value="WH-like_DNA-bd_sf"/>
</dbReference>
<reference evidence="8" key="1">
    <citation type="submission" date="2016-11" db="EMBL/GenBank/DDBJ databases">
        <authorList>
            <person name="Varghese N."/>
            <person name="Submissions S."/>
        </authorList>
    </citation>
    <scope>NUCLEOTIDE SEQUENCE [LARGE SCALE GENOMIC DNA]</scope>
    <source>
        <strain evidence="8">DSM 16990</strain>
    </source>
</reference>
<comment type="similarity">
    <text evidence="1">Belongs to the sigma-70 factor family. ECF subfamily.</text>
</comment>